<name>C0NZN4_AJECG</name>
<keyword evidence="3" id="KW-1185">Reference proteome</keyword>
<evidence type="ECO:0000313" key="3">
    <source>
        <dbReference type="Proteomes" id="UP000001631"/>
    </source>
</evidence>
<dbReference type="AlphaFoldDB" id="C0NZN4"/>
<sequence>MTHPAKGKYSPMRTSIPTRSLGPPAGKRAENNQNQILQMPTHRRDTRRGGGFGRANCRRSSNYTVCGLVADAEGTRGHVAALVDLGSNPMHVSLGKQGEAL</sequence>
<protein>
    <submittedName>
        <fullName evidence="2">Uncharacterized protein</fullName>
    </submittedName>
</protein>
<feature type="region of interest" description="Disordered" evidence="1">
    <location>
        <begin position="1"/>
        <end position="54"/>
    </location>
</feature>
<dbReference type="Proteomes" id="UP000001631">
    <property type="component" value="Unassembled WGS sequence"/>
</dbReference>
<dbReference type="HOGENOM" id="CLU_2290849_0_0_1"/>
<proteinExistence type="predicted"/>
<accession>C0NZN4</accession>
<dbReference type="GeneID" id="69041630"/>
<reference evidence="2" key="1">
    <citation type="submission" date="2009-02" db="EMBL/GenBank/DDBJ databases">
        <title>The Genome Sequence of Ajellomyces capsulatus strain G186AR.</title>
        <authorList>
            <consortium name="The Broad Institute Genome Sequencing Platform"/>
            <person name="Champion M."/>
            <person name="Cuomo C."/>
            <person name="Ma L.-J."/>
            <person name="Henn M.R."/>
            <person name="Sil A."/>
            <person name="Goldman B."/>
            <person name="Young S.K."/>
            <person name="Kodira C.D."/>
            <person name="Zeng Q."/>
            <person name="Koehrsen M."/>
            <person name="Alvarado L."/>
            <person name="Berlin A."/>
            <person name="Borenstein D."/>
            <person name="Chen Z."/>
            <person name="Engels R."/>
            <person name="Freedman E."/>
            <person name="Gellesch M."/>
            <person name="Goldberg J."/>
            <person name="Griggs A."/>
            <person name="Gujja S."/>
            <person name="Heiman D."/>
            <person name="Hepburn T."/>
            <person name="Howarth C."/>
            <person name="Jen D."/>
            <person name="Larson L."/>
            <person name="Lewis B."/>
            <person name="Mehta T."/>
            <person name="Park D."/>
            <person name="Pearson M."/>
            <person name="Roberts A."/>
            <person name="Saif S."/>
            <person name="Shea T."/>
            <person name="Shenoy N."/>
            <person name="Sisk P."/>
            <person name="Stolte C."/>
            <person name="Sykes S."/>
            <person name="Walk T."/>
            <person name="White J."/>
            <person name="Yandava C."/>
            <person name="Klein B."/>
            <person name="McEwen J.G."/>
            <person name="Puccia R."/>
            <person name="Goldman G.H."/>
            <person name="Felipe M.S."/>
            <person name="Nino-Vega G."/>
            <person name="San-Blas G."/>
            <person name="Taylor J."/>
            <person name="Mendoza L."/>
            <person name="Galagan J."/>
            <person name="Nusbaum C."/>
            <person name="Birren B."/>
        </authorList>
    </citation>
    <scope>NUCLEOTIDE SEQUENCE</scope>
    <source>
        <strain evidence="2">G186AR</strain>
    </source>
</reference>
<organism evidence="2 3">
    <name type="scientific">Ajellomyces capsulatus (strain G186AR / H82 / ATCC MYA-2454 / RMSCC 2432)</name>
    <name type="common">Darling's disease fungus</name>
    <name type="synonym">Histoplasma capsulatum</name>
    <dbReference type="NCBI Taxonomy" id="447093"/>
    <lineage>
        <taxon>Eukaryota</taxon>
        <taxon>Fungi</taxon>
        <taxon>Dikarya</taxon>
        <taxon>Ascomycota</taxon>
        <taxon>Pezizomycotina</taxon>
        <taxon>Eurotiomycetes</taxon>
        <taxon>Eurotiomycetidae</taxon>
        <taxon>Onygenales</taxon>
        <taxon>Ajellomycetaceae</taxon>
        <taxon>Histoplasma</taxon>
    </lineage>
</organism>
<evidence type="ECO:0000313" key="2">
    <source>
        <dbReference type="EMBL" id="EEH03282.1"/>
    </source>
</evidence>
<gene>
    <name evidence="2" type="ORF">HCBG_08614</name>
</gene>
<evidence type="ECO:0000256" key="1">
    <source>
        <dbReference type="SAM" id="MobiDB-lite"/>
    </source>
</evidence>
<dbReference type="EMBL" id="GG663378">
    <property type="protein sequence ID" value="EEH03282.1"/>
    <property type="molecule type" value="Genomic_DNA"/>
</dbReference>
<dbReference type="InParanoid" id="C0NZN4"/>
<dbReference type="RefSeq" id="XP_045283763.1">
    <property type="nucleotide sequence ID" value="XM_045435663.1"/>
</dbReference>